<accession>A0ABT9U5H8</accession>
<dbReference type="EMBL" id="JAUSSU010000009">
    <property type="protein sequence ID" value="MDQ0114902.1"/>
    <property type="molecule type" value="Genomic_DNA"/>
</dbReference>
<feature type="transmembrane region" description="Helical" evidence="5">
    <location>
        <begin position="45"/>
        <end position="65"/>
    </location>
</feature>
<proteinExistence type="predicted"/>
<dbReference type="PANTHER" id="PTHR12714">
    <property type="entry name" value="PROTEIN-S ISOPRENYLCYSTEINE O-METHYLTRANSFERASE"/>
    <property type="match status" value="1"/>
</dbReference>
<evidence type="ECO:0000256" key="2">
    <source>
        <dbReference type="ARBA" id="ARBA00022692"/>
    </source>
</evidence>
<feature type="transmembrane region" description="Helical" evidence="5">
    <location>
        <begin position="121"/>
        <end position="141"/>
    </location>
</feature>
<evidence type="ECO:0000256" key="5">
    <source>
        <dbReference type="SAM" id="Phobius"/>
    </source>
</evidence>
<evidence type="ECO:0000256" key="1">
    <source>
        <dbReference type="ARBA" id="ARBA00004141"/>
    </source>
</evidence>
<organism evidence="6 7">
    <name type="scientific">Paenibacillus harenae</name>
    <dbReference type="NCBI Taxonomy" id="306543"/>
    <lineage>
        <taxon>Bacteria</taxon>
        <taxon>Bacillati</taxon>
        <taxon>Bacillota</taxon>
        <taxon>Bacilli</taxon>
        <taxon>Bacillales</taxon>
        <taxon>Paenibacillaceae</taxon>
        <taxon>Paenibacillus</taxon>
    </lineage>
</organism>
<sequence length="195" mass="22324">MSSVSNLFSSAVSANVFILLFGILIASEIWVLVKSGKNAKNVDNGSVVVLNVCFVAVLSIDYALLLQDADHLQFKWIFTWAGIAILLIGMILRWGSIWFLGRYFTGRVQIQDDHELISRGIYRWVRHPSYTGGILIFMGIAMSINNWLALIVNVLLIAGAYLYRIRIEERALMNYFGEAYKDYMKRTWKLFPYLL</sequence>
<dbReference type="Gene3D" id="1.20.120.1630">
    <property type="match status" value="1"/>
</dbReference>
<comment type="caution">
    <text evidence="6">The sequence shown here is derived from an EMBL/GenBank/DDBJ whole genome shotgun (WGS) entry which is preliminary data.</text>
</comment>
<evidence type="ECO:0000256" key="4">
    <source>
        <dbReference type="ARBA" id="ARBA00023136"/>
    </source>
</evidence>
<name>A0ABT9U5H8_PAEHA</name>
<protein>
    <submittedName>
        <fullName evidence="6">Protein-S-isoprenylcysteine O-methyltransferase Ste14</fullName>
    </submittedName>
</protein>
<dbReference type="PANTHER" id="PTHR12714:SF9">
    <property type="entry name" value="PROTEIN-S-ISOPRENYLCYSTEINE O-METHYLTRANSFERASE"/>
    <property type="match status" value="1"/>
</dbReference>
<comment type="subcellular location">
    <subcellularLocation>
        <location evidence="1">Membrane</location>
        <topology evidence="1">Multi-pass membrane protein</topology>
    </subcellularLocation>
</comment>
<reference evidence="6 7" key="1">
    <citation type="submission" date="2023-07" db="EMBL/GenBank/DDBJ databases">
        <title>Sorghum-associated microbial communities from plants grown in Nebraska, USA.</title>
        <authorList>
            <person name="Schachtman D."/>
        </authorList>
    </citation>
    <scope>NUCLEOTIDE SEQUENCE [LARGE SCALE GENOMIC DNA]</scope>
    <source>
        <strain evidence="6 7">CC482</strain>
    </source>
</reference>
<dbReference type="Proteomes" id="UP001229346">
    <property type="component" value="Unassembled WGS sequence"/>
</dbReference>
<feature type="transmembrane region" description="Helical" evidence="5">
    <location>
        <begin position="77"/>
        <end position="100"/>
    </location>
</feature>
<keyword evidence="7" id="KW-1185">Reference proteome</keyword>
<feature type="transmembrane region" description="Helical" evidence="5">
    <location>
        <begin position="147"/>
        <end position="163"/>
    </location>
</feature>
<evidence type="ECO:0000313" key="6">
    <source>
        <dbReference type="EMBL" id="MDQ0114902.1"/>
    </source>
</evidence>
<dbReference type="Pfam" id="PF04140">
    <property type="entry name" value="ICMT"/>
    <property type="match status" value="1"/>
</dbReference>
<evidence type="ECO:0000256" key="3">
    <source>
        <dbReference type="ARBA" id="ARBA00022989"/>
    </source>
</evidence>
<dbReference type="PROSITE" id="PS50244">
    <property type="entry name" value="S5A_REDUCTASE"/>
    <property type="match status" value="1"/>
</dbReference>
<dbReference type="InterPro" id="IPR007269">
    <property type="entry name" value="ICMT_MeTrfase"/>
</dbReference>
<evidence type="ECO:0000313" key="7">
    <source>
        <dbReference type="Proteomes" id="UP001229346"/>
    </source>
</evidence>
<keyword evidence="4 5" id="KW-0472">Membrane</keyword>
<keyword evidence="2 5" id="KW-0812">Transmembrane</keyword>
<gene>
    <name evidence="6" type="ORF">J2T15_004359</name>
</gene>
<keyword evidence="3 5" id="KW-1133">Transmembrane helix</keyword>
<feature type="transmembrane region" description="Helical" evidence="5">
    <location>
        <begin position="12"/>
        <end position="33"/>
    </location>
</feature>